<keyword evidence="1" id="KW-0614">Plasmid</keyword>
<accession>A0ACD5GKX4</accession>
<evidence type="ECO:0000313" key="1">
    <source>
        <dbReference type="EMBL" id="XPC85626.1"/>
    </source>
</evidence>
<dbReference type="Proteomes" id="UP001304851">
    <property type="component" value="Plasmid cp32-5"/>
</dbReference>
<evidence type="ECO:0000313" key="2">
    <source>
        <dbReference type="Proteomes" id="UP001304851"/>
    </source>
</evidence>
<dbReference type="EMBL" id="CP179471">
    <property type="protein sequence ID" value="XPC85626.1"/>
    <property type="molecule type" value="Genomic_DNA"/>
</dbReference>
<organism evidence="1 2">
    <name type="scientific">Borreliella carolinensis</name>
    <dbReference type="NCBI Taxonomy" id="478174"/>
    <lineage>
        <taxon>Bacteria</taxon>
        <taxon>Pseudomonadati</taxon>
        <taxon>Spirochaetota</taxon>
        <taxon>Spirochaetia</taxon>
        <taxon>Spirochaetales</taxon>
        <taxon>Borreliaceae</taxon>
        <taxon>Borreliella</taxon>
    </lineage>
</organism>
<gene>
    <name evidence="1" type="primary">bdr</name>
    <name evidence="1" type="ORF">QIA18_05985</name>
</gene>
<sequence length="194" mass="22232">MGNLAYYNALKIENIRLEFLNKGFSEEAIDFVLLQNDNYNFEVLKEKMNSLEQQIINVEKNFQKDIDSIYVKIDGVNTKIDNVEKSLNAKIDSLDTKIDNVEKSLNAKIDSLDTKIDNVEKTLQKDISSLDTKIDSVKNELNSKIDSIEKTLQKDISILKNELNASNRTMQVILIMGITLAPIIYSIFNKYFLN</sequence>
<geneLocation type="plasmid" evidence="1 2">
    <name>cp32-5</name>
</geneLocation>
<reference evidence="1" key="1">
    <citation type="submission" date="2024-11" db="EMBL/GenBank/DDBJ databases">
        <title>Sequencing of Borrelia variable plasmids from multiple Borrelia sensu lato isolates.</title>
        <authorList>
            <person name="Mongodin E.F."/>
            <person name="Rudenko N."/>
            <person name="Fraser C.M."/>
            <person name="Schutzer S."/>
            <person name="Luft B."/>
            <person name="Morgan R."/>
            <person name="Casjens S."/>
            <person name="Qiu W."/>
        </authorList>
    </citation>
    <scope>NUCLEOTIDE SEQUENCE</scope>
    <source>
        <strain evidence="1">SCGT-18</strain>
    </source>
</reference>
<name>A0ACD5GKX4_9SPIR</name>
<proteinExistence type="predicted"/>
<protein>
    <submittedName>
        <fullName evidence="1">Bdr family repetitive protein</fullName>
    </submittedName>
</protein>
<keyword evidence="2" id="KW-1185">Reference proteome</keyword>